<proteinExistence type="predicted"/>
<accession>A0ABT2HWG2</accession>
<dbReference type="SUPFAM" id="SSF52540">
    <property type="entry name" value="P-loop containing nucleoside triphosphate hydrolases"/>
    <property type="match status" value="1"/>
</dbReference>
<comment type="caution">
    <text evidence="3">The sequence shown here is derived from an EMBL/GenBank/DDBJ whole genome shotgun (WGS) entry which is preliminary data.</text>
</comment>
<feature type="compositionally biased region" description="Polar residues" evidence="2">
    <location>
        <begin position="82"/>
        <end position="95"/>
    </location>
</feature>
<name>A0ABT2HWG2_9MICO</name>
<feature type="compositionally biased region" description="Low complexity" evidence="2">
    <location>
        <begin position="1430"/>
        <end position="1440"/>
    </location>
</feature>
<feature type="region of interest" description="Disordered" evidence="2">
    <location>
        <begin position="1"/>
        <end position="138"/>
    </location>
</feature>
<organism evidence="3 4">
    <name type="scientific">Pseudoclavibacter albus</name>
    <dbReference type="NCBI Taxonomy" id="272241"/>
    <lineage>
        <taxon>Bacteria</taxon>
        <taxon>Bacillati</taxon>
        <taxon>Actinomycetota</taxon>
        <taxon>Actinomycetes</taxon>
        <taxon>Micrococcales</taxon>
        <taxon>Microbacteriaceae</taxon>
        <taxon>Pseudoclavibacter</taxon>
    </lineage>
</organism>
<gene>
    <name evidence="3" type="ORF">M3D15_04845</name>
</gene>
<feature type="coiled-coil region" evidence="1">
    <location>
        <begin position="787"/>
        <end position="817"/>
    </location>
</feature>
<protein>
    <submittedName>
        <fullName evidence="3">AAA family ATPase</fullName>
    </submittedName>
</protein>
<evidence type="ECO:0000313" key="3">
    <source>
        <dbReference type="EMBL" id="MCT2042662.1"/>
    </source>
</evidence>
<feature type="compositionally biased region" description="Basic and acidic residues" evidence="2">
    <location>
        <begin position="101"/>
        <end position="110"/>
    </location>
</feature>
<dbReference type="RefSeq" id="WP_260104119.1">
    <property type="nucleotide sequence ID" value="NZ_JALXSQ010000013.1"/>
</dbReference>
<evidence type="ECO:0000256" key="1">
    <source>
        <dbReference type="SAM" id="Coils"/>
    </source>
</evidence>
<dbReference type="InterPro" id="IPR027417">
    <property type="entry name" value="P-loop_NTPase"/>
</dbReference>
<evidence type="ECO:0000256" key="2">
    <source>
        <dbReference type="SAM" id="MobiDB-lite"/>
    </source>
</evidence>
<reference evidence="3 4" key="1">
    <citation type="submission" date="2022-04" db="EMBL/GenBank/DDBJ databases">
        <title>Human microbiome associated bacterial genomes.</title>
        <authorList>
            <person name="Sandstrom S."/>
            <person name="Salamzade R."/>
            <person name="Kalan L.R."/>
        </authorList>
    </citation>
    <scope>NUCLEOTIDE SEQUENCE [LARGE SCALE GENOMIC DNA]</scope>
    <source>
        <strain evidence="4">p3-SID1799</strain>
    </source>
</reference>
<feature type="compositionally biased region" description="Low complexity" evidence="2">
    <location>
        <begin position="50"/>
        <end position="64"/>
    </location>
</feature>
<feature type="compositionally biased region" description="Basic and acidic residues" evidence="2">
    <location>
        <begin position="38"/>
        <end position="49"/>
    </location>
</feature>
<dbReference type="EMBL" id="JALXSQ010000013">
    <property type="protein sequence ID" value="MCT2042662.1"/>
    <property type="molecule type" value="Genomic_DNA"/>
</dbReference>
<dbReference type="Proteomes" id="UP001525379">
    <property type="component" value="Unassembled WGS sequence"/>
</dbReference>
<keyword evidence="1" id="KW-0175">Coiled coil</keyword>
<feature type="region of interest" description="Disordered" evidence="2">
    <location>
        <begin position="1382"/>
        <end position="1459"/>
    </location>
</feature>
<dbReference type="Gene3D" id="3.40.50.300">
    <property type="entry name" value="P-loop containing nucleotide triphosphate hydrolases"/>
    <property type="match status" value="2"/>
</dbReference>
<keyword evidence="4" id="KW-1185">Reference proteome</keyword>
<feature type="compositionally biased region" description="Acidic residues" evidence="2">
    <location>
        <begin position="70"/>
        <end position="81"/>
    </location>
</feature>
<sequence>MWGLFKKRSAESDEQQHGSSAEQSSQDSYSTEPLPDFEPVRRRLAEQERLSASGAAAASRITSRAMHDEIDGDVTELDDLNTEQSASDFVTSAVTQRQARRRAEEERAQQDSDAAAVEPAVEVPSGQATAGDAPNDDRVTIPSVPSREEIDAAVETIAQQWLDELAVVGGAAPLRYFSDEAGTFIELTSAHPGGIAMFAAGKTTHLSNLVRETHAFREARDAADLIAQKSVELLASRAMSTVQLATGIAEWTHEGIHHRAPVLIRPVTLRRVGRDYEVALKGRQHVNPSLVQLLARQQGIRLHPATILELAQGSDSFLPQQVFEHVRHEGAHISGFSVSARAVIASFGDAADAMLDDARLPESLDEGSLAKPGTNILRALAGDPRAVHRVAKAQVTPEDRPSPDLRDPASERLLLDADTEQERIVDAISAGNTMAVETLPGTGLTQTVVNSLGQLVADGKRVLVVSPRSSSLRAIRQRLRGVGLEGLAVTPRTLRRDAIAAIARNEKAERPSTGELDDALVRLRHVLVDYRAALTNVDPSLGVSALDALEELSRLELIDEPPATTARIDREGIERIARRRDEAASMLRELGALGQFKYGPDDSPWYGVSFASTEETREAKTTAKRLAEGEVAEIVERARELISRTHLRPAETFAELGIYLRLLLDIRETLDRFKPDVFDRSLTELIKATGPRRDNADMTSQRRRQLRQLARDYVRPGLQPGELHEALTLIQRQRILWHRYVEDGAAPEVPTGIEEVRAEYRRVAGALQSIDGPLMDAGRSSLANLPFDELFEQLDELAAESEVLNNLQERLRITEQLDVLGLGELVHDLAERHVAPELVDSELELAWWQSVLEDRLKGDRALLNANTRVLTRLESDFRVVDQAHTESSAGQLAWSLAESWKVALVDYQDEAEALRGMLRKAGVSSRMLATHAGRLSRSITPVWLTTPYDVPLISDDIEFDVVMIVDAGTVSVAEAVGAIRRGRQLVAFGDPVTEFPASFSIAVEPKARVVEAQEASSEAELRAREEDSIFNRLAQVAPVYALTRSYRAGGEDLAELVNNRFYEGRIRSIPWAGTFLGYPSLSYSFVEGGTGMPDEITGAVESPDAEVTRVIELVIDHAIHRPRESLMVITASTRHARRVNQAVYSLAAKRPELTSFLTHERGEPFVVTTLEQASGLSRDRVLFSLGFGRTPHGRVLSSFGILSSAHGERALAIGMTRARRSLTIISSLAPSEFDPSRMTRGTLGLAQILGEAEEHANAAERRELAARTSSNLEEDEHAAPMLLDLARRLHGFGMRVELAYRERVPLVAAYGGRAIAIDTDGLDAVVAADREPTLRESLRLRPELLKRLGWYYIRVHAFELFADPDAVARRIAVALQVPIPSERDELDGPRVSGELQRGSGQLEARPDAAELDAPESDKVRELTGQEPAGATAMDAAPQAEAADDEPDLNDTNAVPGPPR</sequence>
<feature type="compositionally biased region" description="Low complexity" evidence="2">
    <location>
        <begin position="19"/>
        <end position="30"/>
    </location>
</feature>
<feature type="compositionally biased region" description="Low complexity" evidence="2">
    <location>
        <begin position="114"/>
        <end position="124"/>
    </location>
</feature>
<evidence type="ECO:0000313" key="4">
    <source>
        <dbReference type="Proteomes" id="UP001525379"/>
    </source>
</evidence>